<dbReference type="Gene3D" id="3.20.20.140">
    <property type="entry name" value="Metal-dependent hydrolases"/>
    <property type="match status" value="1"/>
</dbReference>
<dbReference type="PANTHER" id="PTHR10443">
    <property type="entry name" value="MICROSOMAL DIPEPTIDASE"/>
    <property type="match status" value="1"/>
</dbReference>
<dbReference type="Proteomes" id="UP001399917">
    <property type="component" value="Unassembled WGS sequence"/>
</dbReference>
<evidence type="ECO:0000313" key="1">
    <source>
        <dbReference type="EMBL" id="GAA3854070.1"/>
    </source>
</evidence>
<dbReference type="RefSeq" id="WP_344842181.1">
    <property type="nucleotide sequence ID" value="NZ_BAABDF010000001.1"/>
</dbReference>
<dbReference type="InterPro" id="IPR008257">
    <property type="entry name" value="Pept_M19"/>
</dbReference>
<sequence>MLKWIGRGAAIVVLVGAAVFFGVLPGLVEKGRNGVVEHDPYPVSDAARDLHARLVIGDWHADSLLWNRNLLQRGSRGHVDIPRLAEGNVAVQVFTTVTKSPAGQNYDENATDARDNITLLAIAQLWPLKAWTNLTERGLYMAERMSAYAAKSPETLRMITSAADLDRLLSDRAKGSKTVGAIMGAEGGHVLEGDIANLARLYDAGFRVIGLTHFFDNALGGSLHGEKGHGLTDFGRDVVGEMVARNMIIDLAHTSPQMARDVLEMTDVPLIVSHTGLFSACPVKRNFPDDLMRAIAATGGVIGIGYWEDVTCDATPAGIARTIAAAVDVLGAEAVSLGSDFDGSVETGFDTSELAALTQALLDEGLSEDVIFAVMGGNMMRVLRATLPPN</sequence>
<dbReference type="SUPFAM" id="SSF51556">
    <property type="entry name" value="Metallo-dependent hydrolases"/>
    <property type="match status" value="1"/>
</dbReference>
<proteinExistence type="predicted"/>
<comment type="caution">
    <text evidence="1">The sequence shown here is derived from an EMBL/GenBank/DDBJ whole genome shotgun (WGS) entry which is preliminary data.</text>
</comment>
<dbReference type="PROSITE" id="PS51365">
    <property type="entry name" value="RENAL_DIPEPTIDASE_2"/>
    <property type="match status" value="1"/>
</dbReference>
<dbReference type="CDD" id="cd01301">
    <property type="entry name" value="rDP_like"/>
    <property type="match status" value="1"/>
</dbReference>
<dbReference type="Pfam" id="PF01244">
    <property type="entry name" value="Peptidase_M19"/>
    <property type="match status" value="1"/>
</dbReference>
<name>A0ABP7JUI4_9RHOB</name>
<dbReference type="EMBL" id="BAABDF010000001">
    <property type="protein sequence ID" value="GAA3854070.1"/>
    <property type="molecule type" value="Genomic_DNA"/>
</dbReference>
<gene>
    <name evidence="1" type="ORF">GCM10022404_01790</name>
</gene>
<organism evidence="1 2">
    <name type="scientific">Celeribacter arenosi</name>
    <dbReference type="NCBI Taxonomy" id="792649"/>
    <lineage>
        <taxon>Bacteria</taxon>
        <taxon>Pseudomonadati</taxon>
        <taxon>Pseudomonadota</taxon>
        <taxon>Alphaproteobacteria</taxon>
        <taxon>Rhodobacterales</taxon>
        <taxon>Roseobacteraceae</taxon>
        <taxon>Celeribacter</taxon>
    </lineage>
</organism>
<protein>
    <submittedName>
        <fullName evidence="1">Membrane dipeptidase</fullName>
    </submittedName>
</protein>
<reference evidence="2" key="1">
    <citation type="journal article" date="2019" name="Int. J. Syst. Evol. Microbiol.">
        <title>The Global Catalogue of Microorganisms (GCM) 10K type strain sequencing project: providing services to taxonomists for standard genome sequencing and annotation.</title>
        <authorList>
            <consortium name="The Broad Institute Genomics Platform"/>
            <consortium name="The Broad Institute Genome Sequencing Center for Infectious Disease"/>
            <person name="Wu L."/>
            <person name="Ma J."/>
        </authorList>
    </citation>
    <scope>NUCLEOTIDE SEQUENCE [LARGE SCALE GENOMIC DNA]</scope>
    <source>
        <strain evidence="2">JCM 17190</strain>
    </source>
</reference>
<dbReference type="PANTHER" id="PTHR10443:SF12">
    <property type="entry name" value="DIPEPTIDASE"/>
    <property type="match status" value="1"/>
</dbReference>
<accession>A0ABP7JUI4</accession>
<dbReference type="InterPro" id="IPR032466">
    <property type="entry name" value="Metal_Hydrolase"/>
</dbReference>
<evidence type="ECO:0000313" key="2">
    <source>
        <dbReference type="Proteomes" id="UP001399917"/>
    </source>
</evidence>
<keyword evidence="2" id="KW-1185">Reference proteome</keyword>